<name>A0A139H641_9PEZI</name>
<accession>A0A139H641</accession>
<dbReference type="AlphaFoldDB" id="A0A139H641"/>
<comment type="caution">
    <text evidence="1">The sequence shown here is derived from an EMBL/GenBank/DDBJ whole genome shotgun (WGS) entry which is preliminary data.</text>
</comment>
<dbReference type="EMBL" id="LFZN01000130">
    <property type="protein sequence ID" value="KXS97891.1"/>
    <property type="molecule type" value="Genomic_DNA"/>
</dbReference>
<dbReference type="OrthoDB" id="10354827at2759"/>
<protein>
    <submittedName>
        <fullName evidence="1">Uncharacterized protein</fullName>
    </submittedName>
</protein>
<keyword evidence="2" id="KW-1185">Reference proteome</keyword>
<gene>
    <name evidence="1" type="ORF">AC578_5022</name>
</gene>
<evidence type="ECO:0000313" key="2">
    <source>
        <dbReference type="Proteomes" id="UP000070133"/>
    </source>
</evidence>
<dbReference type="Proteomes" id="UP000070133">
    <property type="component" value="Unassembled WGS sequence"/>
</dbReference>
<reference evidence="1 2" key="1">
    <citation type="submission" date="2015-07" db="EMBL/GenBank/DDBJ databases">
        <title>Comparative genomics of the Sigatoka disease complex on banana suggests a link between parallel evolutionary changes in Pseudocercospora fijiensis and Pseudocercospora eumusae and increased virulence on the banana host.</title>
        <authorList>
            <person name="Chang T.-C."/>
            <person name="Salvucci A."/>
            <person name="Crous P.W."/>
            <person name="Stergiopoulos I."/>
        </authorList>
    </citation>
    <scope>NUCLEOTIDE SEQUENCE [LARGE SCALE GENOMIC DNA]</scope>
    <source>
        <strain evidence="1 2">CBS 114824</strain>
    </source>
</reference>
<evidence type="ECO:0000313" key="1">
    <source>
        <dbReference type="EMBL" id="KXS97891.1"/>
    </source>
</evidence>
<organism evidence="1 2">
    <name type="scientific">Pseudocercospora eumusae</name>
    <dbReference type="NCBI Taxonomy" id="321146"/>
    <lineage>
        <taxon>Eukaryota</taxon>
        <taxon>Fungi</taxon>
        <taxon>Dikarya</taxon>
        <taxon>Ascomycota</taxon>
        <taxon>Pezizomycotina</taxon>
        <taxon>Dothideomycetes</taxon>
        <taxon>Dothideomycetidae</taxon>
        <taxon>Mycosphaerellales</taxon>
        <taxon>Mycosphaerellaceae</taxon>
        <taxon>Pseudocercospora</taxon>
    </lineage>
</organism>
<sequence length="493" mass="56013">MATLIGKDYLTHEIAQELLDQIIGYLDLSNCLKLRIVFSNDAFKDRIAPTIRPYLTNLFVSPTETSLFNFERIAKSPFFNGYVDTVTFVPQALCKERDGFHDGKIEKFSTVADYRNRIRGFHKKIELSGLEATRSLELYRSLAAEHKIHYQSWNGQSSDDYPEDVYKALKEGLSSLPKLKRVMISSHIAQDGLNASCLLYSDSYEEQREASNLYNLRYNPVRMVAKGILQNQVLYECTPALFAGIGDAKVQLRSLEIGSSHEDQMHETIQESVSWNVKNVLPVFRKLNKLTVSCEDTYIGFALQHRGLWKGIASSAIGLSELTLFTGANFGHWKGGLDSSEVQVLGHFLKFGNYPSLRIIRIRGVYKKPDIIANAEFVRFLNKHHETLEEVDLSGVLFSDRSMQEDVCATIRCVLDDAAAALSKLKSFKMLVHRRDKDSNGERHRRSSTCKKYMIHPDVWMHRSQLDNLASSLGVALRDGSWDFGGYVMRTKI</sequence>
<dbReference type="STRING" id="321146.A0A139H641"/>
<proteinExistence type="predicted"/>